<dbReference type="AlphaFoldDB" id="X1HRT8"/>
<dbReference type="EMBL" id="BARU01021575">
    <property type="protein sequence ID" value="GAH47973.1"/>
    <property type="molecule type" value="Genomic_DNA"/>
</dbReference>
<organism evidence="1">
    <name type="scientific">marine sediment metagenome</name>
    <dbReference type="NCBI Taxonomy" id="412755"/>
    <lineage>
        <taxon>unclassified sequences</taxon>
        <taxon>metagenomes</taxon>
        <taxon>ecological metagenomes</taxon>
    </lineage>
</organism>
<name>X1HRT8_9ZZZZ</name>
<evidence type="ECO:0000313" key="1">
    <source>
        <dbReference type="EMBL" id="GAH47973.1"/>
    </source>
</evidence>
<sequence length="282" mass="31827">DGVWQGVNAPVRKGGAKTIFTVYFEYLGESHEVDTFESNEYSLIINSTQNEFEGYIIALKYDEEITGASILKPFEREACQYMPYNTTIVVNIYDKNFVSSYNQFIDSFSLKINSQFSDIVFKPQTPIYGQKFNISSVLTTEFGDEIPNKKVTCQYFNSGLWENVSSQISGVNGVTSFEIDTLSLPREDDLLFRLTWQGEQYILENSQNISVSIYKVSNNLSLGIVSNVNQITRNGKTTITITLNNIGDSELTISNSIISIIIEPSLTYSIVEINHLILNNLQ</sequence>
<feature type="non-terminal residue" evidence="1">
    <location>
        <position position="1"/>
    </location>
</feature>
<comment type="caution">
    <text evidence="1">The sequence shown here is derived from an EMBL/GenBank/DDBJ whole genome shotgun (WGS) entry which is preliminary data.</text>
</comment>
<accession>X1HRT8</accession>
<reference evidence="1" key="1">
    <citation type="journal article" date="2014" name="Front. Microbiol.">
        <title>High frequency of phylogenetically diverse reductive dehalogenase-homologous genes in deep subseafloor sedimentary metagenomes.</title>
        <authorList>
            <person name="Kawai M."/>
            <person name="Futagami T."/>
            <person name="Toyoda A."/>
            <person name="Takaki Y."/>
            <person name="Nishi S."/>
            <person name="Hori S."/>
            <person name="Arai W."/>
            <person name="Tsubouchi T."/>
            <person name="Morono Y."/>
            <person name="Uchiyama I."/>
            <person name="Ito T."/>
            <person name="Fujiyama A."/>
            <person name="Inagaki F."/>
            <person name="Takami H."/>
        </authorList>
    </citation>
    <scope>NUCLEOTIDE SEQUENCE</scope>
    <source>
        <strain evidence="1">Expedition CK06-06</strain>
    </source>
</reference>
<proteinExistence type="predicted"/>
<feature type="non-terminal residue" evidence="1">
    <location>
        <position position="282"/>
    </location>
</feature>
<gene>
    <name evidence="1" type="ORF">S03H2_35299</name>
</gene>
<protein>
    <submittedName>
        <fullName evidence="1">Uncharacterized protein</fullName>
    </submittedName>
</protein>